<gene>
    <name evidence="1" type="ORF">CDAR_307821</name>
</gene>
<dbReference type="AlphaFoldDB" id="A0AAV4WFV0"/>
<dbReference type="Proteomes" id="UP001054837">
    <property type="component" value="Unassembled WGS sequence"/>
</dbReference>
<evidence type="ECO:0000313" key="1">
    <source>
        <dbReference type="EMBL" id="GIY81672.1"/>
    </source>
</evidence>
<reference evidence="1 2" key="1">
    <citation type="submission" date="2021-06" db="EMBL/GenBank/DDBJ databases">
        <title>Caerostris darwini draft genome.</title>
        <authorList>
            <person name="Kono N."/>
            <person name="Arakawa K."/>
        </authorList>
    </citation>
    <scope>NUCLEOTIDE SEQUENCE [LARGE SCALE GENOMIC DNA]</scope>
</reference>
<accession>A0AAV4WFV0</accession>
<proteinExistence type="predicted"/>
<sequence length="138" mass="15791">MDTGHGEPFVPQKDTALGLNTNHVTWNQSLYCNSRGSPIFDIFRASIIIRPIWPNGMSFVVDSMRNVNFEDNLLDMVMMVSICPNNNAKWSCTFRISSNRIFQHAWVFQSLLKIEMEAIIKRQSKLISQTSSAFSKET</sequence>
<dbReference type="EMBL" id="BPLQ01014657">
    <property type="protein sequence ID" value="GIY81672.1"/>
    <property type="molecule type" value="Genomic_DNA"/>
</dbReference>
<protein>
    <submittedName>
        <fullName evidence="1">Uncharacterized protein</fullName>
    </submittedName>
</protein>
<comment type="caution">
    <text evidence="1">The sequence shown here is derived from an EMBL/GenBank/DDBJ whole genome shotgun (WGS) entry which is preliminary data.</text>
</comment>
<evidence type="ECO:0000313" key="2">
    <source>
        <dbReference type="Proteomes" id="UP001054837"/>
    </source>
</evidence>
<keyword evidence="2" id="KW-1185">Reference proteome</keyword>
<name>A0AAV4WFV0_9ARAC</name>
<organism evidence="1 2">
    <name type="scientific">Caerostris darwini</name>
    <dbReference type="NCBI Taxonomy" id="1538125"/>
    <lineage>
        <taxon>Eukaryota</taxon>
        <taxon>Metazoa</taxon>
        <taxon>Ecdysozoa</taxon>
        <taxon>Arthropoda</taxon>
        <taxon>Chelicerata</taxon>
        <taxon>Arachnida</taxon>
        <taxon>Araneae</taxon>
        <taxon>Araneomorphae</taxon>
        <taxon>Entelegynae</taxon>
        <taxon>Araneoidea</taxon>
        <taxon>Araneidae</taxon>
        <taxon>Caerostris</taxon>
    </lineage>
</organism>